<evidence type="ECO:0000313" key="4">
    <source>
        <dbReference type="Proteomes" id="UP000197468"/>
    </source>
</evidence>
<dbReference type="SUPFAM" id="SSF52402">
    <property type="entry name" value="Adenine nucleotide alpha hydrolases-like"/>
    <property type="match status" value="2"/>
</dbReference>
<feature type="domain" description="UspA" evidence="2">
    <location>
        <begin position="149"/>
        <end position="290"/>
    </location>
</feature>
<evidence type="ECO:0000256" key="1">
    <source>
        <dbReference type="ARBA" id="ARBA00008791"/>
    </source>
</evidence>
<reference evidence="3 4" key="1">
    <citation type="journal article" date="2008" name="Int. J. Syst. Evol. Microbiol.">
        <title>Description of Roseateles aquatilis sp. nov. and Roseateles terrae sp. nov., in the class Betaproteobacteria, and emended description of the genus Roseateles.</title>
        <authorList>
            <person name="Gomila M."/>
            <person name="Bowien B."/>
            <person name="Falsen E."/>
            <person name="Moore E.R."/>
            <person name="Lalucat J."/>
        </authorList>
    </citation>
    <scope>NUCLEOTIDE SEQUENCE [LARGE SCALE GENOMIC DNA]</scope>
    <source>
        <strain evidence="3 4">CCUG 48205</strain>
    </source>
</reference>
<comment type="similarity">
    <text evidence="1">Belongs to the universal stress protein A family.</text>
</comment>
<dbReference type="Proteomes" id="UP000197468">
    <property type="component" value="Unassembled WGS sequence"/>
</dbReference>
<dbReference type="Pfam" id="PF00582">
    <property type="entry name" value="Usp"/>
    <property type="match status" value="2"/>
</dbReference>
<dbReference type="CDD" id="cd00293">
    <property type="entry name" value="USP-like"/>
    <property type="match status" value="2"/>
</dbReference>
<gene>
    <name evidence="3" type="ORF">CDN99_15200</name>
</gene>
<dbReference type="InterPro" id="IPR006016">
    <property type="entry name" value="UspA"/>
</dbReference>
<evidence type="ECO:0000313" key="3">
    <source>
        <dbReference type="EMBL" id="OWQ88821.1"/>
    </source>
</evidence>
<dbReference type="RefSeq" id="WP_088385707.1">
    <property type="nucleotide sequence ID" value="NZ_NIOF01000006.1"/>
</dbReference>
<dbReference type="InterPro" id="IPR006015">
    <property type="entry name" value="Universal_stress_UspA"/>
</dbReference>
<dbReference type="Gene3D" id="3.40.50.12370">
    <property type="match status" value="1"/>
</dbReference>
<proteinExistence type="inferred from homology"/>
<dbReference type="PANTHER" id="PTHR46268:SF6">
    <property type="entry name" value="UNIVERSAL STRESS PROTEIN UP12"/>
    <property type="match status" value="1"/>
</dbReference>
<sequence length="307" mass="32822">MKSFTSLLAATDFSIDGNNAVRRAALLAHEHGAYLKIAHVLEPAVCKLVRDWFTPAIGADLEAAQARETLRCLAMEIAGRYDVEVAVEVMVGDPLENLLLASQEFDLLVLGRRGHRRFPRLIVGRTVDRATRLRRGPVLVVKTPAEGPYRQVLVPVDFTVSSDAALGLAARVACIGGLHVFHAINSHGVAPLRGADVPEDVVRATLLRQEAGALARIRRAAAKVGLDSTRLGVGAAHGHPVWATLGQARRVSADLIVAGKHGRSTLGDFLLGRVSRRLLAESSCDILLVPRPRGERSCAGHAAMAAP</sequence>
<accession>A0A246J8C6</accession>
<comment type="caution">
    <text evidence="3">The sequence shown here is derived from an EMBL/GenBank/DDBJ whole genome shotgun (WGS) entry which is preliminary data.</text>
</comment>
<dbReference type="AlphaFoldDB" id="A0A246J8C6"/>
<dbReference type="PRINTS" id="PR01438">
    <property type="entry name" value="UNVRSLSTRESS"/>
</dbReference>
<dbReference type="OrthoDB" id="9792500at2"/>
<protein>
    <recommendedName>
        <fullName evidence="2">UspA domain-containing protein</fullName>
    </recommendedName>
</protein>
<evidence type="ECO:0000259" key="2">
    <source>
        <dbReference type="Pfam" id="PF00582"/>
    </source>
</evidence>
<dbReference type="PANTHER" id="PTHR46268">
    <property type="entry name" value="STRESS RESPONSE PROTEIN NHAX"/>
    <property type="match status" value="1"/>
</dbReference>
<dbReference type="EMBL" id="NIOF01000006">
    <property type="protein sequence ID" value="OWQ88821.1"/>
    <property type="molecule type" value="Genomic_DNA"/>
</dbReference>
<feature type="domain" description="UspA" evidence="2">
    <location>
        <begin position="6"/>
        <end position="142"/>
    </location>
</feature>
<organism evidence="3 4">
    <name type="scientific">Roseateles aquatilis</name>
    <dbReference type="NCBI Taxonomy" id="431061"/>
    <lineage>
        <taxon>Bacteria</taxon>
        <taxon>Pseudomonadati</taxon>
        <taxon>Pseudomonadota</taxon>
        <taxon>Betaproteobacteria</taxon>
        <taxon>Burkholderiales</taxon>
        <taxon>Sphaerotilaceae</taxon>
        <taxon>Roseateles</taxon>
    </lineage>
</organism>
<keyword evidence="4" id="KW-1185">Reference proteome</keyword>
<name>A0A246J8C6_9BURK</name>